<sequence>MAVVRSGLAAANLDIYAVFGRRRVGPRRPASEGHQKCVLISCRKSMTKASPAVAGSMQSVKNVFSPHGEERPDRARLVWLADKTRRPDDSLCKVDVTANRTLRETMYELVVDDNTSYRYPVAPRSTTSGCPHDQLPQPWSQVITGKLSLLSSSMVSGSALTAKRVGTARHRTYRAIGYHEAVHATHIVPSREGTWCGSNHMKRCPAPLLDFPPTDDYNMFLSRYDLPRTARLCSTTTLVPRHAKSSPPAISANLIEAMVEENVSGVLASWTQSAPVPPEVNDEVQKRLKALERRIDDGRHDDTRSEGLRFANGAATKGAWSICQRTEYFAPSLLADAARLSPGVCKFAPRKSAHGGMSNSEPPLESKTRTKS</sequence>
<organism evidence="2 3">
    <name type="scientific">Anthostomella pinea</name>
    <dbReference type="NCBI Taxonomy" id="933095"/>
    <lineage>
        <taxon>Eukaryota</taxon>
        <taxon>Fungi</taxon>
        <taxon>Dikarya</taxon>
        <taxon>Ascomycota</taxon>
        <taxon>Pezizomycotina</taxon>
        <taxon>Sordariomycetes</taxon>
        <taxon>Xylariomycetidae</taxon>
        <taxon>Xylariales</taxon>
        <taxon>Xylariaceae</taxon>
        <taxon>Anthostomella</taxon>
    </lineage>
</organism>
<dbReference type="EMBL" id="CAUWAG010000011">
    <property type="protein sequence ID" value="CAJ2508436.1"/>
    <property type="molecule type" value="Genomic_DNA"/>
</dbReference>
<keyword evidence="3" id="KW-1185">Reference proteome</keyword>
<dbReference type="Proteomes" id="UP001295740">
    <property type="component" value="Unassembled WGS sequence"/>
</dbReference>
<evidence type="ECO:0000313" key="2">
    <source>
        <dbReference type="EMBL" id="CAJ2508436.1"/>
    </source>
</evidence>
<evidence type="ECO:0000256" key="1">
    <source>
        <dbReference type="SAM" id="MobiDB-lite"/>
    </source>
</evidence>
<gene>
    <name evidence="2" type="ORF">KHLLAP_LOCUS8904</name>
</gene>
<name>A0AAI8VP01_9PEZI</name>
<comment type="caution">
    <text evidence="2">The sequence shown here is derived from an EMBL/GenBank/DDBJ whole genome shotgun (WGS) entry which is preliminary data.</text>
</comment>
<protein>
    <submittedName>
        <fullName evidence="2">Uu.00g134620.m01.CDS01</fullName>
    </submittedName>
</protein>
<dbReference type="AlphaFoldDB" id="A0AAI8VP01"/>
<proteinExistence type="predicted"/>
<feature type="region of interest" description="Disordered" evidence="1">
    <location>
        <begin position="349"/>
        <end position="372"/>
    </location>
</feature>
<reference evidence="2" key="1">
    <citation type="submission" date="2023-10" db="EMBL/GenBank/DDBJ databases">
        <authorList>
            <person name="Hackl T."/>
        </authorList>
    </citation>
    <scope>NUCLEOTIDE SEQUENCE</scope>
</reference>
<evidence type="ECO:0000313" key="3">
    <source>
        <dbReference type="Proteomes" id="UP001295740"/>
    </source>
</evidence>
<accession>A0AAI8VP01</accession>